<dbReference type="GO" id="GO:0046872">
    <property type="term" value="F:metal ion binding"/>
    <property type="evidence" value="ECO:0007669"/>
    <property type="project" value="UniProtKB-KW"/>
</dbReference>
<dbReference type="InterPro" id="IPR017941">
    <property type="entry name" value="Rieske_2Fe-2S"/>
</dbReference>
<keyword evidence="4" id="KW-0411">Iron-sulfur</keyword>
<dbReference type="PROSITE" id="PS51296">
    <property type="entry name" value="RIESKE"/>
    <property type="match status" value="1"/>
</dbReference>
<reference evidence="6 7" key="1">
    <citation type="submission" date="2020-08" db="EMBL/GenBank/DDBJ databases">
        <title>Genomic Encyclopedia of Type Strains, Phase III (KMG-III): the genomes of soil and plant-associated and newly described type strains.</title>
        <authorList>
            <person name="Whitman W."/>
        </authorList>
    </citation>
    <scope>NUCLEOTIDE SEQUENCE [LARGE SCALE GENOMIC DNA]</scope>
    <source>
        <strain evidence="6 7">CECT 8571</strain>
    </source>
</reference>
<keyword evidence="3" id="KW-0408">Iron</keyword>
<keyword evidence="1" id="KW-0001">2Fe-2S</keyword>
<name>A0A839UKC0_9GAMM</name>
<dbReference type="InterPro" id="IPR036922">
    <property type="entry name" value="Rieske_2Fe-2S_sf"/>
</dbReference>
<dbReference type="AlphaFoldDB" id="A0A839UKC0"/>
<evidence type="ECO:0000256" key="2">
    <source>
        <dbReference type="ARBA" id="ARBA00022723"/>
    </source>
</evidence>
<dbReference type="Pfam" id="PF00355">
    <property type="entry name" value="Rieske"/>
    <property type="match status" value="1"/>
</dbReference>
<evidence type="ECO:0000256" key="3">
    <source>
        <dbReference type="ARBA" id="ARBA00023004"/>
    </source>
</evidence>
<comment type="caution">
    <text evidence="6">The sequence shown here is derived from an EMBL/GenBank/DDBJ whole genome shotgun (WGS) entry which is preliminary data.</text>
</comment>
<dbReference type="EMBL" id="JACHXZ010000002">
    <property type="protein sequence ID" value="MBB3168292.1"/>
    <property type="molecule type" value="Genomic_DNA"/>
</dbReference>
<dbReference type="RefSeq" id="WP_183909784.1">
    <property type="nucleotide sequence ID" value="NZ_JACHXZ010000002.1"/>
</dbReference>
<evidence type="ECO:0000313" key="7">
    <source>
        <dbReference type="Proteomes" id="UP000559987"/>
    </source>
</evidence>
<evidence type="ECO:0000256" key="4">
    <source>
        <dbReference type="ARBA" id="ARBA00023014"/>
    </source>
</evidence>
<gene>
    <name evidence="6" type="ORF">FHS30_001476</name>
</gene>
<keyword evidence="7" id="KW-1185">Reference proteome</keyword>
<dbReference type="SUPFAM" id="SSF50022">
    <property type="entry name" value="ISP domain"/>
    <property type="match status" value="1"/>
</dbReference>
<dbReference type="Gene3D" id="2.102.10.10">
    <property type="entry name" value="Rieske [2Fe-2S] iron-sulphur domain"/>
    <property type="match status" value="1"/>
</dbReference>
<evidence type="ECO:0000259" key="5">
    <source>
        <dbReference type="PROSITE" id="PS51296"/>
    </source>
</evidence>
<dbReference type="Proteomes" id="UP000559987">
    <property type="component" value="Unassembled WGS sequence"/>
</dbReference>
<organism evidence="6 7">
    <name type="scientific">Simiduia aestuariiviva</name>
    <dbReference type="NCBI Taxonomy" id="1510459"/>
    <lineage>
        <taxon>Bacteria</taxon>
        <taxon>Pseudomonadati</taxon>
        <taxon>Pseudomonadota</taxon>
        <taxon>Gammaproteobacteria</taxon>
        <taxon>Cellvibrionales</taxon>
        <taxon>Cellvibrionaceae</taxon>
        <taxon>Simiduia</taxon>
    </lineage>
</organism>
<keyword evidence="2" id="KW-0479">Metal-binding</keyword>
<proteinExistence type="predicted"/>
<protein>
    <submittedName>
        <fullName evidence="6">Nitrite reductase/ring-hydroxylating ferredoxin subunit</fullName>
    </submittedName>
</protein>
<accession>A0A839UKC0</accession>
<evidence type="ECO:0000313" key="6">
    <source>
        <dbReference type="EMBL" id="MBB3168292.1"/>
    </source>
</evidence>
<dbReference type="GO" id="GO:0051537">
    <property type="term" value="F:2 iron, 2 sulfur cluster binding"/>
    <property type="evidence" value="ECO:0007669"/>
    <property type="project" value="UniProtKB-KW"/>
</dbReference>
<sequence length="103" mass="11489">MAYHPLEKLIHLHDGYCRPFQVAGMPLLLVQDEGRPFVLINRCPHMDARMDRAQVMGGHIRCPVHGIAFDLNSGVAQGPLGHCLKQLEKVPHVFQDTTIGVDL</sequence>
<feature type="domain" description="Rieske" evidence="5">
    <location>
        <begin position="4"/>
        <end position="101"/>
    </location>
</feature>
<dbReference type="CDD" id="cd03467">
    <property type="entry name" value="Rieske"/>
    <property type="match status" value="1"/>
</dbReference>
<evidence type="ECO:0000256" key="1">
    <source>
        <dbReference type="ARBA" id="ARBA00022714"/>
    </source>
</evidence>